<comment type="caution">
    <text evidence="1">The sequence shown here is derived from an EMBL/GenBank/DDBJ whole genome shotgun (WGS) entry which is preliminary data.</text>
</comment>
<dbReference type="AlphaFoldDB" id="A0A0E2BHI0"/>
<proteinExistence type="predicted"/>
<evidence type="ECO:0000313" key="1">
    <source>
        <dbReference type="EMBL" id="EKO16732.1"/>
    </source>
</evidence>
<organism evidence="1 2">
    <name type="scientific">Leptospira kirschneri str. H1</name>
    <dbReference type="NCBI Taxonomy" id="1049966"/>
    <lineage>
        <taxon>Bacteria</taxon>
        <taxon>Pseudomonadati</taxon>
        <taxon>Spirochaetota</taxon>
        <taxon>Spirochaetia</taxon>
        <taxon>Leptospirales</taxon>
        <taxon>Leptospiraceae</taxon>
        <taxon>Leptospira</taxon>
    </lineage>
</organism>
<reference evidence="1 2" key="1">
    <citation type="submission" date="2012-10" db="EMBL/GenBank/DDBJ databases">
        <authorList>
            <person name="Harkins D.M."/>
            <person name="Durkin A.S."/>
            <person name="Brinkac L.M."/>
            <person name="Selengut J.D."/>
            <person name="Sanka R."/>
            <person name="DePew J."/>
            <person name="Purushe J."/>
            <person name="Peacock S.J."/>
            <person name="Thaipadungpanit J."/>
            <person name="Wuthiekanun V.W."/>
            <person name="Day N.P."/>
            <person name="Vinetz J.M."/>
            <person name="Sutton G.G."/>
            <person name="Nelson W.C."/>
            <person name="Fouts D.E."/>
        </authorList>
    </citation>
    <scope>NUCLEOTIDE SEQUENCE [LARGE SCALE GENOMIC DNA]</scope>
    <source>
        <strain evidence="1 2">H1</strain>
    </source>
</reference>
<accession>A0A0E2BHI0</accession>
<sequence>MTEFTLKYKFVRVPTDYVALQIFKLSFFAFRVEGFHIYFLWNTRFL</sequence>
<name>A0A0E2BHI0_9LEPT</name>
<protein>
    <submittedName>
        <fullName evidence="1">Uncharacterized protein</fullName>
    </submittedName>
</protein>
<gene>
    <name evidence="1" type="ORF">LEP1GSC081_2623</name>
</gene>
<dbReference type="Proteomes" id="UP000006253">
    <property type="component" value="Unassembled WGS sequence"/>
</dbReference>
<dbReference type="EMBL" id="AHMY02000022">
    <property type="protein sequence ID" value="EKO16732.1"/>
    <property type="molecule type" value="Genomic_DNA"/>
</dbReference>
<evidence type="ECO:0000313" key="2">
    <source>
        <dbReference type="Proteomes" id="UP000006253"/>
    </source>
</evidence>